<evidence type="ECO:0000313" key="12">
    <source>
        <dbReference type="EMBL" id="KAG8452023.1"/>
    </source>
</evidence>
<dbReference type="OrthoDB" id="2357150at2759"/>
<feature type="region of interest" description="Disordered" evidence="9">
    <location>
        <begin position="2192"/>
        <end position="2228"/>
    </location>
</feature>
<gene>
    <name evidence="12" type="ORF">GDO86_003996</name>
</gene>
<evidence type="ECO:0000256" key="9">
    <source>
        <dbReference type="SAM" id="MobiDB-lite"/>
    </source>
</evidence>
<feature type="compositionally biased region" description="Polar residues" evidence="9">
    <location>
        <begin position="2410"/>
        <end position="2423"/>
    </location>
</feature>
<dbReference type="GO" id="GO:0005643">
    <property type="term" value="C:nuclear pore"/>
    <property type="evidence" value="ECO:0007669"/>
    <property type="project" value="TreeGrafter"/>
</dbReference>
<dbReference type="InterPro" id="IPR001876">
    <property type="entry name" value="Znf_RanBP2"/>
</dbReference>
<dbReference type="GO" id="GO:0005096">
    <property type="term" value="F:GTPase activator activity"/>
    <property type="evidence" value="ECO:0007669"/>
    <property type="project" value="TreeGrafter"/>
</dbReference>
<evidence type="ECO:0000256" key="2">
    <source>
        <dbReference type="ARBA" id="ARBA00022723"/>
    </source>
</evidence>
<dbReference type="GO" id="GO:0005737">
    <property type="term" value="C:cytoplasm"/>
    <property type="evidence" value="ECO:0007669"/>
    <property type="project" value="TreeGrafter"/>
</dbReference>
<feature type="region of interest" description="Disordered" evidence="9">
    <location>
        <begin position="1292"/>
        <end position="1311"/>
    </location>
</feature>
<proteinExistence type="predicted"/>
<dbReference type="FunFam" id="1.25.40.10:FF:000114">
    <property type="entry name" value="E3 SUMO-protein ligase RanBP2 isoform X1"/>
    <property type="match status" value="1"/>
</dbReference>
<feature type="domain" description="RanBP2-type" evidence="11">
    <location>
        <begin position="1580"/>
        <end position="1609"/>
    </location>
</feature>
<evidence type="ECO:0000259" key="11">
    <source>
        <dbReference type="PROSITE" id="PS50199"/>
    </source>
</evidence>
<keyword evidence="2" id="KW-0479">Metal-binding</keyword>
<feature type="domain" description="RanBP2-type" evidence="11">
    <location>
        <begin position="1459"/>
        <end position="1488"/>
    </location>
</feature>
<feature type="repeat" description="TPR" evidence="7">
    <location>
        <begin position="60"/>
        <end position="93"/>
    </location>
</feature>
<dbReference type="PANTHER" id="PTHR23138:SF87">
    <property type="entry name" value="E3 SUMO-PROTEIN LIGASE RANBP2"/>
    <property type="match status" value="1"/>
</dbReference>
<dbReference type="PROSITE" id="PS50199">
    <property type="entry name" value="ZF_RANBP2_2"/>
    <property type="match status" value="7"/>
</dbReference>
<feature type="domain" description="RanBP2-type" evidence="11">
    <location>
        <begin position="1395"/>
        <end position="1428"/>
    </location>
</feature>
<keyword evidence="8" id="KW-0175">Coiled coil</keyword>
<dbReference type="Pfam" id="PF00638">
    <property type="entry name" value="Ran_BP1"/>
    <property type="match status" value="4"/>
</dbReference>
<dbReference type="InterPro" id="IPR045255">
    <property type="entry name" value="RanBP1-like"/>
</dbReference>
<dbReference type="SMART" id="SM00160">
    <property type="entry name" value="RanBD"/>
    <property type="match status" value="4"/>
</dbReference>
<accession>A0A8T2K764</accession>
<dbReference type="InterPro" id="IPR011990">
    <property type="entry name" value="TPR-like_helical_dom_sf"/>
</dbReference>
<feature type="compositionally biased region" description="Acidic residues" evidence="9">
    <location>
        <begin position="2214"/>
        <end position="2226"/>
    </location>
</feature>
<feature type="domain" description="RanBD1" evidence="10">
    <location>
        <begin position="2809"/>
        <end position="2944"/>
    </location>
</feature>
<feature type="domain" description="RanBP2-type" evidence="11">
    <location>
        <begin position="1326"/>
        <end position="1355"/>
    </location>
</feature>
<dbReference type="InterPro" id="IPR011993">
    <property type="entry name" value="PH-like_dom_sf"/>
</dbReference>
<feature type="compositionally biased region" description="Polar residues" evidence="9">
    <location>
        <begin position="1602"/>
        <end position="1612"/>
    </location>
</feature>
<feature type="compositionally biased region" description="Polar residues" evidence="9">
    <location>
        <begin position="2192"/>
        <end position="2211"/>
    </location>
</feature>
<evidence type="ECO:0000313" key="13">
    <source>
        <dbReference type="Proteomes" id="UP000812440"/>
    </source>
</evidence>
<evidence type="ECO:0000256" key="8">
    <source>
        <dbReference type="SAM" id="Coils"/>
    </source>
</evidence>
<keyword evidence="3" id="KW-0677">Repeat</keyword>
<dbReference type="InterPro" id="IPR000156">
    <property type="entry name" value="Ran_bind_dom"/>
</dbReference>
<feature type="compositionally biased region" description="Polar residues" evidence="9">
    <location>
        <begin position="2476"/>
        <end position="2516"/>
    </location>
</feature>
<comment type="caution">
    <text evidence="12">The sequence shown here is derived from an EMBL/GenBank/DDBJ whole genome shotgun (WGS) entry which is preliminary data.</text>
</comment>
<feature type="domain" description="RanBP2-type" evidence="11">
    <location>
        <begin position="1645"/>
        <end position="1674"/>
    </location>
</feature>
<protein>
    <recommendedName>
        <fullName evidence="14">E3 SUMO-protein ligase RanBP2</fullName>
    </recommendedName>
</protein>
<dbReference type="Proteomes" id="UP000812440">
    <property type="component" value="Chromosome 2"/>
</dbReference>
<feature type="domain" description="RanBD1" evidence="10">
    <location>
        <begin position="1941"/>
        <end position="2077"/>
    </location>
</feature>
<feature type="region of interest" description="Disordered" evidence="9">
    <location>
        <begin position="2475"/>
        <end position="2516"/>
    </location>
</feature>
<feature type="domain" description="RanBP2-type" evidence="11">
    <location>
        <begin position="1515"/>
        <end position="1544"/>
    </location>
</feature>
<dbReference type="FunFam" id="4.10.1060.10:FF:000003">
    <property type="entry name" value="E3 SUMO-protein ligase RanBP2"/>
    <property type="match status" value="5"/>
</dbReference>
<keyword evidence="5" id="KW-0862">Zinc</keyword>
<dbReference type="CDD" id="cd13177">
    <property type="entry name" value="RanBD2_RanBP2-like"/>
    <property type="match status" value="1"/>
</dbReference>
<dbReference type="GO" id="GO:0008270">
    <property type="term" value="F:zinc ion binding"/>
    <property type="evidence" value="ECO:0007669"/>
    <property type="project" value="UniProtKB-KW"/>
</dbReference>
<dbReference type="PROSITE" id="PS50196">
    <property type="entry name" value="RANBD1"/>
    <property type="match status" value="4"/>
</dbReference>
<evidence type="ECO:0000256" key="6">
    <source>
        <dbReference type="PROSITE-ProRule" id="PRU00322"/>
    </source>
</evidence>
<dbReference type="InterPro" id="IPR036443">
    <property type="entry name" value="Znf_RanBP2_sf"/>
</dbReference>
<dbReference type="InterPro" id="IPR019734">
    <property type="entry name" value="TPR_rpt"/>
</dbReference>
<keyword evidence="1" id="KW-0597">Phosphoprotein</keyword>
<dbReference type="Pfam" id="PF12185">
    <property type="entry name" value="IR1-M"/>
    <property type="match status" value="2"/>
</dbReference>
<feature type="region of interest" description="Disordered" evidence="9">
    <location>
        <begin position="1602"/>
        <end position="1635"/>
    </location>
</feature>
<dbReference type="CDD" id="cd14684">
    <property type="entry name" value="RanBD1_RanBP2-like"/>
    <property type="match status" value="1"/>
</dbReference>
<evidence type="ECO:0000256" key="4">
    <source>
        <dbReference type="ARBA" id="ARBA00022771"/>
    </source>
</evidence>
<dbReference type="SMART" id="SM00547">
    <property type="entry name" value="ZnF_RBZ"/>
    <property type="match status" value="7"/>
</dbReference>
<dbReference type="Gene3D" id="4.10.1060.10">
    <property type="entry name" value="Zinc finger, RanBP2-type"/>
    <property type="match status" value="6"/>
</dbReference>
<dbReference type="PROSITE" id="PS50005">
    <property type="entry name" value="TPR"/>
    <property type="match status" value="1"/>
</dbReference>
<dbReference type="Pfam" id="PF00641">
    <property type="entry name" value="Zn_ribbon_RanBP"/>
    <property type="match status" value="6"/>
</dbReference>
<organism evidence="12 13">
    <name type="scientific">Hymenochirus boettgeri</name>
    <name type="common">Congo dwarf clawed frog</name>
    <dbReference type="NCBI Taxonomy" id="247094"/>
    <lineage>
        <taxon>Eukaryota</taxon>
        <taxon>Metazoa</taxon>
        <taxon>Chordata</taxon>
        <taxon>Craniata</taxon>
        <taxon>Vertebrata</taxon>
        <taxon>Euteleostomi</taxon>
        <taxon>Amphibia</taxon>
        <taxon>Batrachia</taxon>
        <taxon>Anura</taxon>
        <taxon>Pipoidea</taxon>
        <taxon>Pipidae</taxon>
        <taxon>Pipinae</taxon>
        <taxon>Hymenochirus</taxon>
    </lineage>
</organism>
<dbReference type="SUPFAM" id="SSF48452">
    <property type="entry name" value="TPR-like"/>
    <property type="match status" value="1"/>
</dbReference>
<evidence type="ECO:0000256" key="7">
    <source>
        <dbReference type="PROSITE-ProRule" id="PRU00339"/>
    </source>
</evidence>
<feature type="domain" description="RanBD1" evidence="10">
    <location>
        <begin position="2230"/>
        <end position="2366"/>
    </location>
</feature>
<feature type="domain" description="RanBP2-type" evidence="11">
    <location>
        <begin position="1710"/>
        <end position="1739"/>
    </location>
</feature>
<evidence type="ECO:0000256" key="1">
    <source>
        <dbReference type="ARBA" id="ARBA00022553"/>
    </source>
</evidence>
<dbReference type="PANTHER" id="PTHR23138">
    <property type="entry name" value="RAN BINDING PROTEIN"/>
    <property type="match status" value="1"/>
</dbReference>
<dbReference type="SUPFAM" id="SSF90209">
    <property type="entry name" value="Ran binding protein zinc finger-like"/>
    <property type="match status" value="5"/>
</dbReference>
<sequence>MRRSKAELQRYIENAQSSAMSPKEKSMKGFLFARLYYEAKEYELAKRCVSSYISVQERDPKAHKFLGQLFEIEKNVEKAVGSYKRSLELNPTQKDLVLKIAELICSLNSKDSRAEYWVDRASKLFPGNPVIYRLKEQLLSSQGEAGWNELLDLIQSELFARPNDVYVNIRLLDLFRSNKRLDEAVNHCLKPERRALRMHLEWCHCVVQVFKEYLATNNQGREKNWRTINKELLLAHSDVVLLTLLTKNVQKSKEALESFDQALLSVKQYVSGADAADLSLTFREMRGHYYMHAGTLLLKMAQQCDTQWKALIEPAALCYLLAYQEPKPKCKPSKGEDGRHEYLEGLACDRQSQSGHLLLTLSQGKEDFICDIIETFANPGGQSILLKFLFEENLSVQNSFMANDDVSRVHSQIPDLNELCQHDYGALRMHNGDLQHLTWLGLQWHFMATMPPLRKWLKQIFPRLPQETSRIASNTPDSICTLDLEVFLLGVVYTSYLQLQENNISTADQQRPRCLPLPICKQLCTERQRSWWDAVYSLTVKKSIPGTAAKLRLVIQHDLTTLRAQEKHGLHPALLVHWAKSLHKTGYDLNSFYDQKEYMGRCVHYWKKVLPFLDLVKQKRSIPEPVDPLFKHFHCKDVKVSEVRALEDEACIAFATLDLVDGKTEDAIITFESVKNVVSYWNLALIYQRKAEDIENDVLTEDEQEKFQNCLFKCKAYLKTICDEYSANPSIATMLPVCIESVVEMLDCVKNRLGEAPEDRSPDFIENHSIVASSAIKHSTPSPSKFAISPSKAVKFSPKTPPRWAEDQKSLLEVLCNKVEALKKEVHELKQNSSNASPRRWPNDGFDSDTVADGYQVSTSGSGAYYNQSPAYNSQHLLRPAANITPTKTSLYTMNRLPPQQHMYAYPQSMHTPPTQSSAACVFPQEIYGPPLRFESPATAILSPHNEEFYNYSAPHASTNPPLPEPGYFTKPSLAPQHSKSEVPKVVDFGKSSLNHSMPIEGQKQSPFIAPLQSTPAASTFKFNSNFKSNDGDFTFSSSNVPTQANSFTCSESLLGLLTSDRPAQDQERTSYDKAATGDRSMFRFGENNFSSNFNTSGTQDKNPTVFGQINKSFNFHKSTFMPPSFRIQAKDVHNQSLESDAGSEPAPDDDGPHFEPIVPLPEKIEVKTGEEDEEEMFCNRAKLFRFDADTKEWKERGIGNVKILRHVVSGKIRLLMRREQVLKICANHYITADMKLKPNATSDKSYVWHAYDYADEMPKPEQLAIRFKTVDEAALFKKKFEDAQRLLTASESKAVPTQPRMQKDSYKNVGRPSEPLTFGSQFAMKEGEWQCDCCLAMNSSASTVCVCCQMQNKNKTSSNSGLDLKQKTATGSVSMPSFTFGKDNMTKKPVFGEQMGGGIEQWTCSKCSLKNDKSVSQCASCKKTNSAKNVDAQPTKLAGFKNVTSTQGKDLTAAFGKKAGQWDCNVCCVRNESSAVKCVCCQNTNPLVKEKPVPKATTNVSNSQKDIVARFEKKDGQWDCNTCLVRNEASASNCVSCQITNPQAASKDPVPPVQTPGFNHGPGTDVTRPSSLSHMFSRKQGQWDCNTCLVRNEASASNCVSCQSPNPQTASKDPVPPVQTPGLNHGPGTDVTRPSSLSHMFSRKDGQWDCNTCLVRNEPSASTCVSCQSPNPQAASKDPAPSIQSPGFKHGFGTDFTRPSSLSHMFSRKDGQWDCNTCLVRNEESKENCVACKAPNPTAKPNSAASQSKPSFTFGIKDNSSQSFAQPTTGFKCDLSGKDFKFGTSEAKVPSFSFKTTATSEETKTAKGGFNFAVPSSSGNFKFGISEPNKKNEISTGSMKDILGNGKVAAEVSEPSGKAEENNPENVLGQSMNSFSFADLAKTSTEDDFPCIKADPNFKGFSRAGEKLFMSQKHDQTTALAAEQECVDEFYKTEDRDDIHFDPIVQLPDKVDLVTGEEDEKTLYSQRVKLFRFDTDIGQWKERGVGQIKILKNEVNGKLRMLMRREQVLKVCTNHWITTTMNLKPLTGSDRAWMWMANDFSDGDAKLEQLAVKFKTPEQAEDFKSKFDECQRLLLDIPLQTPHKLVDTGRTAHLIQKAEEMKSGLKDLKTFLTDKVKSLDDTSENNATGLEKKIPADSTEPTFEWDTYDMRGDALDGNLDDSIYASPLACSPEKKNLFRFGESTTGFNFSFQPSPSASKSPTKLNQSRVSVGTDEESDVTQEEERDGQYFEPVVPLPDLVEITSGEENEETLFCHRAKLYRFDKSANQWKERGIGDLKILQSFDTKSARVVMRRDQVLKLCANHRITPDINIQPMKGAERAWVWTAHDFAEGEGKVECFAARFKLQEVADLFKEVFEEAKEAQAKDCLLTPVSSRGTTPRASPCGKAAVAILEETTREGTSKQLEEDSSSYSQVEPGSSPTEKPSKAVVSPPKFVFGSDVVKNIFSSEKQMPFTFGNTSSTGSLFGFSFSASKSQNNETQKQPSNISAPEISSVSQNPSLSVQNPTIPSSTISTGMQPMPARGFNFSLFKSNPAAFWTCTSPSKPEVEAKTTEPSEADSTDDVIIVYERTPTQEQRALAEELYLPITFFCYKNNPGYISEESEVDDEDFETAVKNLNGILYPDNIKDKASGRRQEYDQECLIVWEKKPTAQEKAKAERLMLPPTFFCGISSDTDEDKENQEDFDTEVRKVKEAKGDKKVVSSSSEVTRVSAFGGSISPPPLKGKLESSSSCFQDPVDLSSKPEQVKADSTKQGFSAVNFSCGLIPFLEYTNFQWANTGAAVFGSHSHSKKEEDENGSDDEVVHSEDVHFEPIVSLPEVEVKSGEEDEEILFKERTKLYRWDRDINQWKERGVGDIKILFHSEKKYYRVLMRRDQVLKVCANHVILKDMKIGPLNTSNNSLVWTATDYSEGEGKVEQLAARFKNQELADSFQRKFEECQNNLQEQEES</sequence>
<keyword evidence="7" id="KW-0802">TPR repeat</keyword>
<dbReference type="PROSITE" id="PS01358">
    <property type="entry name" value="ZF_RANBP2_1"/>
    <property type="match status" value="7"/>
</dbReference>
<feature type="region of interest" description="Disordered" evidence="9">
    <location>
        <begin position="2398"/>
        <end position="2429"/>
    </location>
</feature>
<reference evidence="12" key="1">
    <citation type="thesis" date="2020" institute="ProQuest LLC" country="789 East Eisenhower Parkway, Ann Arbor, MI, USA">
        <title>Comparative Genomics and Chromosome Evolution.</title>
        <authorList>
            <person name="Mudd A.B."/>
        </authorList>
    </citation>
    <scope>NUCLEOTIDE SEQUENCE</scope>
    <source>
        <strain evidence="12">Female2</strain>
        <tissue evidence="12">Blood</tissue>
    </source>
</reference>
<evidence type="ECO:0008006" key="14">
    <source>
        <dbReference type="Google" id="ProtNLM"/>
    </source>
</evidence>
<evidence type="ECO:0000256" key="3">
    <source>
        <dbReference type="ARBA" id="ARBA00022737"/>
    </source>
</evidence>
<dbReference type="SMART" id="SM00028">
    <property type="entry name" value="TPR"/>
    <property type="match status" value="1"/>
</dbReference>
<dbReference type="SUPFAM" id="SSF50729">
    <property type="entry name" value="PH domain-like"/>
    <property type="match status" value="4"/>
</dbReference>
<evidence type="ECO:0000256" key="5">
    <source>
        <dbReference type="ARBA" id="ARBA00022833"/>
    </source>
</evidence>
<dbReference type="Gene3D" id="1.25.40.10">
    <property type="entry name" value="Tetratricopeptide repeat domain"/>
    <property type="match status" value="1"/>
</dbReference>
<keyword evidence="13" id="KW-1185">Reference proteome</keyword>
<evidence type="ECO:0000259" key="10">
    <source>
        <dbReference type="PROSITE" id="PS50196"/>
    </source>
</evidence>
<feature type="region of interest" description="Disordered" evidence="9">
    <location>
        <begin position="1134"/>
        <end position="1156"/>
    </location>
</feature>
<dbReference type="InterPro" id="IPR022011">
    <property type="entry name" value="IR1-M"/>
</dbReference>
<dbReference type="EMBL" id="JAACNH010000002">
    <property type="protein sequence ID" value="KAG8452023.1"/>
    <property type="molecule type" value="Genomic_DNA"/>
</dbReference>
<keyword evidence="4 6" id="KW-0863">Zinc-finger</keyword>
<name>A0A8T2K764_9PIPI</name>
<dbReference type="Gene3D" id="2.30.29.30">
    <property type="entry name" value="Pleckstrin-homology domain (PH domain)/Phosphotyrosine-binding domain (PTB)"/>
    <property type="match status" value="4"/>
</dbReference>
<feature type="coiled-coil region" evidence="8">
    <location>
        <begin position="805"/>
        <end position="832"/>
    </location>
</feature>
<dbReference type="FunFam" id="2.30.29.30:FF:000018">
    <property type="entry name" value="E3 SUMO-protein ligase RanBP2"/>
    <property type="match status" value="4"/>
</dbReference>
<feature type="domain" description="RanBD1" evidence="10">
    <location>
        <begin position="1154"/>
        <end position="1290"/>
    </location>
</feature>